<evidence type="ECO:0000256" key="1">
    <source>
        <dbReference type="SAM" id="MobiDB-lite"/>
    </source>
</evidence>
<keyword evidence="3" id="KW-1185">Reference proteome</keyword>
<sequence>MSMPNTSPAATKSKTTKTKPANKNDNDNDNENEKNNDNIATLKQLKKEQLAERKTQAKLYLYKKLISNICDLPVEEIDQELLNGIESRLMESAGGAAGSGDGAGAGDADNFDADVDVEAKGQSSAGVGTVTPVA</sequence>
<evidence type="ECO:0000313" key="3">
    <source>
        <dbReference type="Proteomes" id="UP001165063"/>
    </source>
</evidence>
<dbReference type="Proteomes" id="UP001165063">
    <property type="component" value="Unassembled WGS sequence"/>
</dbReference>
<feature type="region of interest" description="Disordered" evidence="1">
    <location>
        <begin position="92"/>
        <end position="134"/>
    </location>
</feature>
<reference evidence="2" key="1">
    <citation type="submission" date="2023-04" db="EMBL/GenBank/DDBJ databases">
        <title>Ambrosiozyma monospora NBRC 1965.</title>
        <authorList>
            <person name="Ichikawa N."/>
            <person name="Sato H."/>
            <person name="Tonouchi N."/>
        </authorList>
    </citation>
    <scope>NUCLEOTIDE SEQUENCE</scope>
    <source>
        <strain evidence="2">NBRC 1965</strain>
    </source>
</reference>
<evidence type="ECO:0000313" key="2">
    <source>
        <dbReference type="EMBL" id="GMG55661.1"/>
    </source>
</evidence>
<dbReference type="AlphaFoldDB" id="A0A9W7DJ72"/>
<feature type="compositionally biased region" description="Low complexity" evidence="1">
    <location>
        <begin position="1"/>
        <end position="21"/>
    </location>
</feature>
<feature type="compositionally biased region" description="Basic and acidic residues" evidence="1">
    <location>
        <begin position="22"/>
        <end position="36"/>
    </location>
</feature>
<dbReference type="EMBL" id="BSXU01006015">
    <property type="protein sequence ID" value="GMG55661.1"/>
    <property type="molecule type" value="Genomic_DNA"/>
</dbReference>
<name>A0A9W7DJ72_AMBMO</name>
<gene>
    <name evidence="2" type="ORF">Amon01_000773400</name>
</gene>
<comment type="caution">
    <text evidence="2">The sequence shown here is derived from an EMBL/GenBank/DDBJ whole genome shotgun (WGS) entry which is preliminary data.</text>
</comment>
<proteinExistence type="predicted"/>
<feature type="compositionally biased region" description="Gly residues" evidence="1">
    <location>
        <begin position="95"/>
        <end position="105"/>
    </location>
</feature>
<feature type="region of interest" description="Disordered" evidence="1">
    <location>
        <begin position="1"/>
        <end position="41"/>
    </location>
</feature>
<protein>
    <submittedName>
        <fullName evidence="2">Unnamed protein product</fullName>
    </submittedName>
</protein>
<organism evidence="2 3">
    <name type="scientific">Ambrosiozyma monospora</name>
    <name type="common">Yeast</name>
    <name type="synonym">Endomycopsis monosporus</name>
    <dbReference type="NCBI Taxonomy" id="43982"/>
    <lineage>
        <taxon>Eukaryota</taxon>
        <taxon>Fungi</taxon>
        <taxon>Dikarya</taxon>
        <taxon>Ascomycota</taxon>
        <taxon>Saccharomycotina</taxon>
        <taxon>Pichiomycetes</taxon>
        <taxon>Pichiales</taxon>
        <taxon>Pichiaceae</taxon>
        <taxon>Ambrosiozyma</taxon>
    </lineage>
</organism>
<accession>A0A9W7DJ72</accession>